<feature type="chain" id="PRO_5004236763" evidence="1">
    <location>
        <begin position="22"/>
        <end position="207"/>
    </location>
</feature>
<dbReference type="Proteomes" id="UP000002296">
    <property type="component" value="Unassembled WGS sequence"/>
</dbReference>
<dbReference type="EMBL" id="AAHK01000837">
    <property type="protein sequence ID" value="EAN88752.1"/>
    <property type="molecule type" value="Genomic_DNA"/>
</dbReference>
<dbReference type="GeneID" id="3541411"/>
<keyword evidence="1" id="KW-0732">Signal</keyword>
<name>Q4D8A6_TRYCC</name>
<reference evidence="2 3" key="1">
    <citation type="journal article" date="2005" name="Science">
        <title>The genome sequence of Trypanosoma cruzi, etiologic agent of Chagas disease.</title>
        <authorList>
            <person name="El-Sayed N.M."/>
            <person name="Myler P.J."/>
            <person name="Bartholomeu D.C."/>
            <person name="Nilsson D."/>
            <person name="Aggarwal G."/>
            <person name="Tran A.N."/>
            <person name="Ghedin E."/>
            <person name="Worthey E.A."/>
            <person name="Delcher A.L."/>
            <person name="Blandin G."/>
            <person name="Westenberger S.J."/>
            <person name="Caler E."/>
            <person name="Cerqueira G.C."/>
            <person name="Branche C."/>
            <person name="Haas B."/>
            <person name="Anupama A."/>
            <person name="Arner E."/>
            <person name="Aslund L."/>
            <person name="Attipoe P."/>
            <person name="Bontempi E."/>
            <person name="Bringaud F."/>
            <person name="Burton P."/>
            <person name="Cadag E."/>
            <person name="Campbell D.A."/>
            <person name="Carrington M."/>
            <person name="Crabtree J."/>
            <person name="Darban H."/>
            <person name="da Silveira J.F."/>
            <person name="de Jong P."/>
            <person name="Edwards K."/>
            <person name="Englund P.T."/>
            <person name="Fazelina G."/>
            <person name="Feldblyum T."/>
            <person name="Ferella M."/>
            <person name="Frasch A.C."/>
            <person name="Gull K."/>
            <person name="Horn D."/>
            <person name="Hou L."/>
            <person name="Huang Y."/>
            <person name="Kindlund E."/>
            <person name="Klingbeil M."/>
            <person name="Kluge S."/>
            <person name="Koo H."/>
            <person name="Lacerda D."/>
            <person name="Levin M.J."/>
            <person name="Lorenzi H."/>
            <person name="Louie T."/>
            <person name="Machado C.R."/>
            <person name="McCulloch R."/>
            <person name="McKenna A."/>
            <person name="Mizuno Y."/>
            <person name="Mottram J.C."/>
            <person name="Nelson S."/>
            <person name="Ochaya S."/>
            <person name="Osoegawa K."/>
            <person name="Pai G."/>
            <person name="Parsons M."/>
            <person name="Pentony M."/>
            <person name="Pettersson U."/>
            <person name="Pop M."/>
            <person name="Ramirez J.L."/>
            <person name="Rinta J."/>
            <person name="Robertson L."/>
            <person name="Salzberg S.L."/>
            <person name="Sanchez D.O."/>
            <person name="Seyler A."/>
            <person name="Sharma R."/>
            <person name="Shetty J."/>
            <person name="Simpson A.J."/>
            <person name="Sisk E."/>
            <person name="Tammi M.T."/>
            <person name="Tarleton R."/>
            <person name="Teixeira S."/>
            <person name="Van Aken S."/>
            <person name="Vogt C."/>
            <person name="Ward P.N."/>
            <person name="Wickstead B."/>
            <person name="Wortman J."/>
            <person name="White O."/>
            <person name="Fraser C.M."/>
            <person name="Stuart K.D."/>
            <person name="Andersson B."/>
        </authorList>
    </citation>
    <scope>NUCLEOTIDE SEQUENCE [LARGE SCALE GENOMIC DNA]</scope>
    <source>
        <strain evidence="2 3">CL Brener</strain>
    </source>
</reference>
<evidence type="ECO:0000256" key="1">
    <source>
        <dbReference type="SAM" id="SignalP"/>
    </source>
</evidence>
<protein>
    <submittedName>
        <fullName evidence="2">Elongation factor 1-gamma (EF-1-gamma), putative</fullName>
    </submittedName>
</protein>
<keyword evidence="3" id="KW-1185">Reference proteome</keyword>
<keyword evidence="2" id="KW-0251">Elongation factor</keyword>
<sequence length="207" mass="21815">MRHVPLFAAVCVLCARHFVVVRRGWRCCYVCFCACAVRRASLPHTTVLICGRIEGVEMCEGGRCFRIFASSTKVAFFGSLSQHPGRGSRGWEGRLQAQRGHRDAVHDGQPDPRVVPAHGARALVRVRRCTHHWGGEAARHCGAVGVPRPGHAGDCGGRGGHGAVRLGGGRRRRGAAGAHHGLPVLGGPGDPEACAGGACVQVSVACL</sequence>
<evidence type="ECO:0000313" key="3">
    <source>
        <dbReference type="Proteomes" id="UP000002296"/>
    </source>
</evidence>
<dbReference type="AlphaFoldDB" id="Q4D8A6"/>
<dbReference type="PaxDb" id="353153-Q4D8A6"/>
<dbReference type="RefSeq" id="XP_810603.1">
    <property type="nucleotide sequence ID" value="XM_805510.1"/>
</dbReference>
<gene>
    <name evidence="2" type="ORF">Tc00.1047053509081.10</name>
</gene>
<proteinExistence type="predicted"/>
<dbReference type="InParanoid" id="Q4D8A6"/>
<feature type="signal peptide" evidence="1">
    <location>
        <begin position="1"/>
        <end position="21"/>
    </location>
</feature>
<organism evidence="2 3">
    <name type="scientific">Trypanosoma cruzi (strain CL Brener)</name>
    <dbReference type="NCBI Taxonomy" id="353153"/>
    <lineage>
        <taxon>Eukaryota</taxon>
        <taxon>Discoba</taxon>
        <taxon>Euglenozoa</taxon>
        <taxon>Kinetoplastea</taxon>
        <taxon>Metakinetoplastina</taxon>
        <taxon>Trypanosomatida</taxon>
        <taxon>Trypanosomatidae</taxon>
        <taxon>Trypanosoma</taxon>
        <taxon>Schizotrypanum</taxon>
    </lineage>
</organism>
<accession>Q4D8A6</accession>
<comment type="caution">
    <text evidence="2">The sequence shown here is derived from an EMBL/GenBank/DDBJ whole genome shotgun (WGS) entry which is preliminary data.</text>
</comment>
<keyword evidence="2" id="KW-0648">Protein biosynthesis</keyword>
<dbReference type="KEGG" id="tcr:509081.10"/>
<dbReference type="GO" id="GO:0003746">
    <property type="term" value="F:translation elongation factor activity"/>
    <property type="evidence" value="ECO:0007669"/>
    <property type="project" value="UniProtKB-KW"/>
</dbReference>
<evidence type="ECO:0000313" key="2">
    <source>
        <dbReference type="EMBL" id="EAN88752.1"/>
    </source>
</evidence>